<organism evidence="3 4">
    <name type="scientific">Phenylobacterium terrae</name>
    <dbReference type="NCBI Taxonomy" id="2665495"/>
    <lineage>
        <taxon>Bacteria</taxon>
        <taxon>Pseudomonadati</taxon>
        <taxon>Pseudomonadota</taxon>
        <taxon>Alphaproteobacteria</taxon>
        <taxon>Caulobacterales</taxon>
        <taxon>Caulobacteraceae</taxon>
        <taxon>Phenylobacterium</taxon>
    </lineage>
</organism>
<proteinExistence type="predicted"/>
<dbReference type="RefSeq" id="WP_377282121.1">
    <property type="nucleotide sequence ID" value="NZ_JBHRSI010000005.1"/>
</dbReference>
<dbReference type="SUPFAM" id="SSF47473">
    <property type="entry name" value="EF-hand"/>
    <property type="match status" value="1"/>
</dbReference>
<dbReference type="InterPro" id="IPR002048">
    <property type="entry name" value="EF_hand_dom"/>
</dbReference>
<feature type="domain" description="EF-hand" evidence="2">
    <location>
        <begin position="120"/>
        <end position="155"/>
    </location>
</feature>
<feature type="compositionally biased region" description="Low complexity" evidence="1">
    <location>
        <begin position="27"/>
        <end position="40"/>
    </location>
</feature>
<protein>
    <submittedName>
        <fullName evidence="3">EF-hand domain-containing protein</fullName>
    </submittedName>
</protein>
<dbReference type="PROSITE" id="PS51257">
    <property type="entry name" value="PROKAR_LIPOPROTEIN"/>
    <property type="match status" value="1"/>
</dbReference>
<dbReference type="Gene3D" id="1.10.238.10">
    <property type="entry name" value="EF-hand"/>
    <property type="match status" value="2"/>
</dbReference>
<keyword evidence="4" id="KW-1185">Reference proteome</keyword>
<dbReference type="InterPro" id="IPR011992">
    <property type="entry name" value="EF-hand-dom_pair"/>
</dbReference>
<feature type="region of interest" description="Disordered" evidence="1">
    <location>
        <begin position="17"/>
        <end position="54"/>
    </location>
</feature>
<dbReference type="EMBL" id="JBHUEY010000006">
    <property type="protein sequence ID" value="MFD1785168.1"/>
    <property type="molecule type" value="Genomic_DNA"/>
</dbReference>
<dbReference type="PROSITE" id="PS50222">
    <property type="entry name" value="EF_HAND_2"/>
    <property type="match status" value="2"/>
</dbReference>
<gene>
    <name evidence="3" type="ORF">ACFSC0_17340</name>
</gene>
<evidence type="ECO:0000259" key="2">
    <source>
        <dbReference type="PROSITE" id="PS50222"/>
    </source>
</evidence>
<evidence type="ECO:0000313" key="4">
    <source>
        <dbReference type="Proteomes" id="UP001597237"/>
    </source>
</evidence>
<dbReference type="Pfam" id="PF13202">
    <property type="entry name" value="EF-hand_5"/>
    <property type="match status" value="3"/>
</dbReference>
<dbReference type="Proteomes" id="UP001597237">
    <property type="component" value="Unassembled WGS sequence"/>
</dbReference>
<reference evidence="4" key="1">
    <citation type="journal article" date="2019" name="Int. J. Syst. Evol. Microbiol.">
        <title>The Global Catalogue of Microorganisms (GCM) 10K type strain sequencing project: providing services to taxonomists for standard genome sequencing and annotation.</title>
        <authorList>
            <consortium name="The Broad Institute Genomics Platform"/>
            <consortium name="The Broad Institute Genome Sequencing Center for Infectious Disease"/>
            <person name="Wu L."/>
            <person name="Ma J."/>
        </authorList>
    </citation>
    <scope>NUCLEOTIDE SEQUENCE [LARGE SCALE GENOMIC DNA]</scope>
    <source>
        <strain evidence="4">DFY28</strain>
    </source>
</reference>
<accession>A0ABW4N5V6</accession>
<name>A0ABW4N5V6_9CAUL</name>
<sequence>MRAFLIAGCALAMGVGGCSPSEEAETADAPAAPAASAPAPDAGPPGGFGPLGDQTLDQMLERSRASFARMDQDGDGKVTAEEREAMRAQFGGGEGRGPGRGGAMIARADADGDGQVTLAEMEAQARARFERMDADGNGTVTADERRAAFERMRGGG</sequence>
<feature type="domain" description="EF-hand" evidence="2">
    <location>
        <begin position="58"/>
        <end position="93"/>
    </location>
</feature>
<dbReference type="SMART" id="SM00054">
    <property type="entry name" value="EFh"/>
    <property type="match status" value="2"/>
</dbReference>
<evidence type="ECO:0000313" key="3">
    <source>
        <dbReference type="EMBL" id="MFD1785168.1"/>
    </source>
</evidence>
<dbReference type="CDD" id="cd00051">
    <property type="entry name" value="EFh"/>
    <property type="match status" value="1"/>
</dbReference>
<evidence type="ECO:0000256" key="1">
    <source>
        <dbReference type="SAM" id="MobiDB-lite"/>
    </source>
</evidence>
<comment type="caution">
    <text evidence="3">The sequence shown here is derived from an EMBL/GenBank/DDBJ whole genome shotgun (WGS) entry which is preliminary data.</text>
</comment>